<evidence type="ECO:0000313" key="1">
    <source>
        <dbReference type="EMBL" id="ADI18330.1"/>
    </source>
</evidence>
<protein>
    <submittedName>
        <fullName evidence="1">Uncharacterized protein</fullName>
    </submittedName>
</protein>
<name>E0XV89_9RHOB</name>
<reference evidence="1" key="1">
    <citation type="journal article" date="2011" name="Environ. Microbiol.">
        <title>Time-series analyses of Monterey Bay coastal microbial picoplankton using a 'genome proxy' microarray.</title>
        <authorList>
            <person name="Rich V.I."/>
            <person name="Pham V.D."/>
            <person name="Eppley J."/>
            <person name="Shi Y."/>
            <person name="DeLong E.F."/>
        </authorList>
    </citation>
    <scope>NUCLEOTIDE SEQUENCE</scope>
</reference>
<organism evidence="1">
    <name type="scientific">uncultured Rhodobacterales bacterium HF4000_03E16</name>
    <dbReference type="NCBI Taxonomy" id="710785"/>
    <lineage>
        <taxon>Bacteria</taxon>
        <taxon>Pseudomonadati</taxon>
        <taxon>Pseudomonadota</taxon>
        <taxon>Alphaproteobacteria</taxon>
        <taxon>Rhodobacterales</taxon>
        <taxon>environmental samples</taxon>
    </lineage>
</organism>
<sequence>MTFNTCPILSRVDIGFCPQSGPEVLKMCRGSNVKDTLVTAFQLESLILAQNERWRQA</sequence>
<dbReference type="EMBL" id="GU474886">
    <property type="protein sequence ID" value="ADI18330.1"/>
    <property type="molecule type" value="Genomic_DNA"/>
</dbReference>
<dbReference type="AlphaFoldDB" id="E0XV89"/>
<accession>E0XV89</accession>
<proteinExistence type="predicted"/>